<dbReference type="PROSITE" id="PS50994">
    <property type="entry name" value="INTEGRASE"/>
    <property type="match status" value="1"/>
</dbReference>
<dbReference type="GO" id="GO:0004519">
    <property type="term" value="F:endonuclease activity"/>
    <property type="evidence" value="ECO:0007669"/>
    <property type="project" value="UniProtKB-KW"/>
</dbReference>
<dbReference type="GO" id="GO:0006508">
    <property type="term" value="P:proteolysis"/>
    <property type="evidence" value="ECO:0007669"/>
    <property type="project" value="UniProtKB-KW"/>
</dbReference>
<dbReference type="EMBL" id="GEZM01018686">
    <property type="protein sequence ID" value="JAV90062.1"/>
    <property type="molecule type" value="Transcribed_RNA"/>
</dbReference>
<dbReference type="FunFam" id="1.10.340.70:FF:000001">
    <property type="entry name" value="Retrovirus-related Pol polyprotein from transposon gypsy-like Protein"/>
    <property type="match status" value="1"/>
</dbReference>
<dbReference type="EC" id="2.7.7.49" evidence="1"/>
<evidence type="ECO:0000256" key="14">
    <source>
        <dbReference type="ARBA" id="ARBA00023125"/>
    </source>
</evidence>
<keyword evidence="6" id="KW-0479">Metal-binding</keyword>
<dbReference type="Pfam" id="PF00078">
    <property type="entry name" value="RVT_1"/>
    <property type="match status" value="1"/>
</dbReference>
<dbReference type="GO" id="GO:0046872">
    <property type="term" value="F:metal ion binding"/>
    <property type="evidence" value="ECO:0007669"/>
    <property type="project" value="UniProtKB-KW"/>
</dbReference>
<dbReference type="InterPro" id="IPR043128">
    <property type="entry name" value="Rev_trsase/Diguanyl_cyclase"/>
</dbReference>
<dbReference type="GO" id="GO:0015074">
    <property type="term" value="P:DNA integration"/>
    <property type="evidence" value="ECO:0007669"/>
    <property type="project" value="UniProtKB-KW"/>
</dbReference>
<keyword evidence="5" id="KW-0540">Nuclease</keyword>
<dbReference type="Gene3D" id="3.30.420.10">
    <property type="entry name" value="Ribonuclease H-like superfamily/Ribonuclease H"/>
    <property type="match status" value="1"/>
</dbReference>
<dbReference type="InterPro" id="IPR000477">
    <property type="entry name" value="RT_dom"/>
</dbReference>
<dbReference type="InterPro" id="IPR041373">
    <property type="entry name" value="RT_RNaseH"/>
</dbReference>
<protein>
    <recommendedName>
        <fullName evidence="1">RNA-directed DNA polymerase</fullName>
        <ecNumber evidence="1">2.7.7.49</ecNumber>
    </recommendedName>
</protein>
<dbReference type="SUPFAM" id="SSF56672">
    <property type="entry name" value="DNA/RNA polymerases"/>
    <property type="match status" value="1"/>
</dbReference>
<sequence length="962" mass="110785">MLQRLGLAMIPETTICTVANGDKCYSSGYITTPITLKNKTVIMNLLVIPDLCQDLLLGIDFWKAVGIIPILTDNVWHFTPSPSIVRCGVIDHPALSLEQTQALETLLDTKFSTMGSVLGLTTVGEHEIIVPPDVKPIKQRYYPVSPVKQKIINEAVDDMLENGVIEPSKSAWASPICLIPKKDHTYRFCVDYRKLNAVTAKDSYPIPYLSSILDQLRDARYLSSLDIKSAYWQVGVAESSRQYTAFTVPGRGLFQFRRMPFGLTNAPSTWMRIIDNILGIDLKTLSLVFDRLQAAGLVVNRDKCHFCRPELKYLGYVVDYYGLHPDPDKVKAILEIRIPTTIKELRSFLGVCSWYRRFLPGFATVATPLTDLLKKNVKFEWSAECGKSFQHLKELLSIAPVLQCPDFDKPFVLQTDASAYGLGAVLTQTFEDGEKVIAYLSRSLTRTERNYSTTERECLAVIWSIEQLRHYLEGVQFTVVTDHHSLLWLHSLKDPQGRLARWALRLQPYTFTLVHRKGKENLVPDFLSRSVPVHINTITQTTQTELESFKNTTDTWYKNMFTNLENAPHKYPGWRVENDLLYKHIKRPSISTEYENWKLVVPRDCRMTLLHTHHDEVTSGHLGVYKTFWRLQTRYYWPKMLCDIKRYISRCEVCAQHKADQQKPAGLMGNRPKVYEAWQMISLDFMGPFPRSTKGHTHILVISDYFSKFVLLFPVRAATAQTLVKCVEDHVFLMFGVPQFIVCDNGVQMRSKLFINLCDQYHVKILFTPLYYPKADPAERVNRVVKQLLSTFIKDNHRHWDASLSAIACALRTARHESTQYTPYFTNFGKEHRIRGDSFETDINTPSSEMPTHLGKRIASFQNIASQIVERLKKVHIKNKRDYNLRRRHVEYNIGTKVWRKNKSISDATKNYTAKLTPKYLGPFTIRKKIGYLTYELQDSHNKFAGTWHVQDLKPYLNDDHG</sequence>
<dbReference type="FunFam" id="3.30.70.270:FF:000020">
    <property type="entry name" value="Transposon Tf2-6 polyprotein-like Protein"/>
    <property type="match status" value="1"/>
</dbReference>
<dbReference type="GO" id="GO:0003964">
    <property type="term" value="F:RNA-directed DNA polymerase activity"/>
    <property type="evidence" value="ECO:0007669"/>
    <property type="project" value="UniProtKB-KW"/>
</dbReference>
<evidence type="ECO:0000259" key="16">
    <source>
        <dbReference type="PROSITE" id="PS50878"/>
    </source>
</evidence>
<evidence type="ECO:0000256" key="5">
    <source>
        <dbReference type="ARBA" id="ARBA00022722"/>
    </source>
</evidence>
<evidence type="ECO:0000256" key="7">
    <source>
        <dbReference type="ARBA" id="ARBA00022750"/>
    </source>
</evidence>
<evidence type="ECO:0000313" key="18">
    <source>
        <dbReference type="EMBL" id="JAV90062.1"/>
    </source>
</evidence>
<dbReference type="GO" id="GO:0003677">
    <property type="term" value="F:DNA binding"/>
    <property type="evidence" value="ECO:0007669"/>
    <property type="project" value="UniProtKB-KW"/>
</dbReference>
<dbReference type="InterPro" id="IPR056924">
    <property type="entry name" value="SH3_Tf2-1"/>
</dbReference>
<evidence type="ECO:0000259" key="17">
    <source>
        <dbReference type="PROSITE" id="PS50994"/>
    </source>
</evidence>
<evidence type="ECO:0000256" key="11">
    <source>
        <dbReference type="ARBA" id="ARBA00022908"/>
    </source>
</evidence>
<dbReference type="Pfam" id="PF24626">
    <property type="entry name" value="SH3_Tf2-1"/>
    <property type="match status" value="1"/>
</dbReference>
<keyword evidence="13" id="KW-0239">DNA-directed DNA polymerase</keyword>
<name>A0A1Y1MWM5_PHOPY</name>
<evidence type="ECO:0000256" key="9">
    <source>
        <dbReference type="ARBA" id="ARBA00022801"/>
    </source>
</evidence>
<organism evidence="18">
    <name type="scientific">Photinus pyralis</name>
    <name type="common">Common eastern firefly</name>
    <name type="synonym">Lampyris pyralis</name>
    <dbReference type="NCBI Taxonomy" id="7054"/>
    <lineage>
        <taxon>Eukaryota</taxon>
        <taxon>Metazoa</taxon>
        <taxon>Ecdysozoa</taxon>
        <taxon>Arthropoda</taxon>
        <taxon>Hexapoda</taxon>
        <taxon>Insecta</taxon>
        <taxon>Pterygota</taxon>
        <taxon>Neoptera</taxon>
        <taxon>Endopterygota</taxon>
        <taxon>Coleoptera</taxon>
        <taxon>Polyphaga</taxon>
        <taxon>Elateriformia</taxon>
        <taxon>Elateroidea</taxon>
        <taxon>Lampyridae</taxon>
        <taxon>Lampyrinae</taxon>
        <taxon>Photinus</taxon>
    </lineage>
</organism>
<keyword evidence="4" id="KW-0548">Nucleotidyltransferase</keyword>
<dbReference type="Gene3D" id="1.10.340.70">
    <property type="match status" value="1"/>
</dbReference>
<reference evidence="18" key="1">
    <citation type="journal article" date="2016" name="Sci. Rep.">
        <title>Molecular characterization of firefly nuptial gifts: a multi-omics approach sheds light on postcopulatory sexual selection.</title>
        <authorList>
            <person name="Al-Wathiqui N."/>
            <person name="Fallon T.R."/>
            <person name="South A."/>
            <person name="Weng J.K."/>
            <person name="Lewis S.M."/>
        </authorList>
    </citation>
    <scope>NUCLEOTIDE SEQUENCE</scope>
</reference>
<feature type="domain" description="Reverse transcriptase" evidence="16">
    <location>
        <begin position="160"/>
        <end position="353"/>
    </location>
</feature>
<evidence type="ECO:0000256" key="15">
    <source>
        <dbReference type="ARBA" id="ARBA00023172"/>
    </source>
</evidence>
<dbReference type="AlphaFoldDB" id="A0A1Y1MWM5"/>
<accession>A0A1Y1MWM5</accession>
<dbReference type="PANTHER" id="PTHR37984">
    <property type="entry name" value="PROTEIN CBG26694"/>
    <property type="match status" value="1"/>
</dbReference>
<dbReference type="CDD" id="cd09274">
    <property type="entry name" value="RNase_HI_RT_Ty3"/>
    <property type="match status" value="1"/>
</dbReference>
<keyword evidence="7" id="KW-0064">Aspartyl protease</keyword>
<dbReference type="Gene3D" id="3.30.70.270">
    <property type="match status" value="3"/>
</dbReference>
<dbReference type="Gene3D" id="3.10.10.10">
    <property type="entry name" value="HIV Type 1 Reverse Transcriptase, subunit A, domain 1"/>
    <property type="match status" value="1"/>
</dbReference>
<proteinExistence type="predicted"/>
<dbReference type="Pfam" id="PF17921">
    <property type="entry name" value="Integrase_H2C2"/>
    <property type="match status" value="1"/>
</dbReference>
<dbReference type="SUPFAM" id="SSF53098">
    <property type="entry name" value="Ribonuclease H-like"/>
    <property type="match status" value="1"/>
</dbReference>
<evidence type="ECO:0000256" key="1">
    <source>
        <dbReference type="ARBA" id="ARBA00012493"/>
    </source>
</evidence>
<dbReference type="InterPro" id="IPR001584">
    <property type="entry name" value="Integrase_cat-core"/>
</dbReference>
<evidence type="ECO:0000256" key="8">
    <source>
        <dbReference type="ARBA" id="ARBA00022759"/>
    </source>
</evidence>
<dbReference type="GO" id="GO:0003887">
    <property type="term" value="F:DNA-directed DNA polymerase activity"/>
    <property type="evidence" value="ECO:0007669"/>
    <property type="project" value="UniProtKB-KW"/>
</dbReference>
<keyword evidence="2" id="KW-0645">Protease</keyword>
<dbReference type="InterPro" id="IPR012337">
    <property type="entry name" value="RNaseH-like_sf"/>
</dbReference>
<keyword evidence="9" id="KW-0378">Hydrolase</keyword>
<evidence type="ECO:0000256" key="13">
    <source>
        <dbReference type="ARBA" id="ARBA00022932"/>
    </source>
</evidence>
<keyword evidence="14" id="KW-0238">DNA-binding</keyword>
<dbReference type="InterPro" id="IPR036397">
    <property type="entry name" value="RNaseH_sf"/>
</dbReference>
<evidence type="ECO:0000256" key="12">
    <source>
        <dbReference type="ARBA" id="ARBA00022918"/>
    </source>
</evidence>
<keyword evidence="12" id="KW-0695">RNA-directed DNA polymerase</keyword>
<dbReference type="CDD" id="cd01647">
    <property type="entry name" value="RT_LTR"/>
    <property type="match status" value="1"/>
</dbReference>
<dbReference type="InterPro" id="IPR041588">
    <property type="entry name" value="Integrase_H2C2"/>
</dbReference>
<dbReference type="FunFam" id="3.10.20.370:FF:000001">
    <property type="entry name" value="Retrovirus-related Pol polyprotein from transposon 17.6-like protein"/>
    <property type="match status" value="1"/>
</dbReference>
<keyword evidence="8" id="KW-0255">Endonuclease</keyword>
<keyword evidence="10" id="KW-0460">Magnesium</keyword>
<dbReference type="GO" id="GO:0006310">
    <property type="term" value="P:DNA recombination"/>
    <property type="evidence" value="ECO:0007669"/>
    <property type="project" value="UniProtKB-KW"/>
</dbReference>
<keyword evidence="15" id="KW-0233">DNA recombination</keyword>
<evidence type="ECO:0000256" key="2">
    <source>
        <dbReference type="ARBA" id="ARBA00022670"/>
    </source>
</evidence>
<evidence type="ECO:0000256" key="6">
    <source>
        <dbReference type="ARBA" id="ARBA00022723"/>
    </source>
</evidence>
<keyword evidence="11" id="KW-0229">DNA integration</keyword>
<dbReference type="PANTHER" id="PTHR37984:SF5">
    <property type="entry name" value="PROTEIN NYNRIN-LIKE"/>
    <property type="match status" value="1"/>
</dbReference>
<dbReference type="PROSITE" id="PS50878">
    <property type="entry name" value="RT_POL"/>
    <property type="match status" value="1"/>
</dbReference>
<dbReference type="Pfam" id="PF17917">
    <property type="entry name" value="RT_RNaseH"/>
    <property type="match status" value="1"/>
</dbReference>
<evidence type="ECO:0000256" key="3">
    <source>
        <dbReference type="ARBA" id="ARBA00022679"/>
    </source>
</evidence>
<dbReference type="GO" id="GO:0042575">
    <property type="term" value="C:DNA polymerase complex"/>
    <property type="evidence" value="ECO:0007669"/>
    <property type="project" value="UniProtKB-ARBA"/>
</dbReference>
<dbReference type="Pfam" id="PF00665">
    <property type="entry name" value="rve"/>
    <property type="match status" value="1"/>
</dbReference>
<dbReference type="InterPro" id="IPR043502">
    <property type="entry name" value="DNA/RNA_pol_sf"/>
</dbReference>
<dbReference type="InterPro" id="IPR050951">
    <property type="entry name" value="Retrovirus_Pol_polyprotein"/>
</dbReference>
<feature type="domain" description="Integrase catalytic" evidence="17">
    <location>
        <begin position="668"/>
        <end position="831"/>
    </location>
</feature>
<keyword evidence="3" id="KW-0808">Transferase</keyword>
<evidence type="ECO:0000256" key="4">
    <source>
        <dbReference type="ARBA" id="ARBA00022695"/>
    </source>
</evidence>
<dbReference type="GO" id="GO:0004190">
    <property type="term" value="F:aspartic-type endopeptidase activity"/>
    <property type="evidence" value="ECO:0007669"/>
    <property type="project" value="UniProtKB-KW"/>
</dbReference>
<evidence type="ECO:0000256" key="10">
    <source>
        <dbReference type="ARBA" id="ARBA00022842"/>
    </source>
</evidence>
<dbReference type="Gene3D" id="3.10.20.370">
    <property type="match status" value="1"/>
</dbReference>